<dbReference type="InParanoid" id="A0A1V9XJ66"/>
<dbReference type="EMBL" id="MNPL01009699">
    <property type="protein sequence ID" value="OQR73575.1"/>
    <property type="molecule type" value="Genomic_DNA"/>
</dbReference>
<feature type="compositionally biased region" description="Polar residues" evidence="1">
    <location>
        <begin position="134"/>
        <end position="143"/>
    </location>
</feature>
<feature type="compositionally biased region" description="Low complexity" evidence="1">
    <location>
        <begin position="110"/>
        <end position="124"/>
    </location>
</feature>
<dbReference type="Proteomes" id="UP000192247">
    <property type="component" value="Unassembled WGS sequence"/>
</dbReference>
<evidence type="ECO:0000256" key="1">
    <source>
        <dbReference type="SAM" id="MobiDB-lite"/>
    </source>
</evidence>
<feature type="compositionally biased region" description="Low complexity" evidence="1">
    <location>
        <begin position="77"/>
        <end position="86"/>
    </location>
</feature>
<comment type="caution">
    <text evidence="2">The sequence shown here is derived from an EMBL/GenBank/DDBJ whole genome shotgun (WGS) entry which is preliminary data.</text>
</comment>
<feature type="region of interest" description="Disordered" evidence="1">
    <location>
        <begin position="77"/>
        <end position="161"/>
    </location>
</feature>
<keyword evidence="3" id="KW-1185">Reference proteome</keyword>
<sequence length="161" mass="17570">MTGRPADDVVSEQKQQPSVIQRQRYVDSLSRCLSDEFREIGPRMAFISETRALTSEQRLCRFFSPLMALQIVTLSSPLVSPERSSSQGSTEQHGSSTTCLQTLQSNPQLSITSTSSPSKSIKVPGPKPHRFLVQNHTSSQSKTAPVPGPTVPSNGSRSEIN</sequence>
<accession>A0A1V9XJ66</accession>
<proteinExistence type="predicted"/>
<organism evidence="2 3">
    <name type="scientific">Tropilaelaps mercedesae</name>
    <dbReference type="NCBI Taxonomy" id="418985"/>
    <lineage>
        <taxon>Eukaryota</taxon>
        <taxon>Metazoa</taxon>
        <taxon>Ecdysozoa</taxon>
        <taxon>Arthropoda</taxon>
        <taxon>Chelicerata</taxon>
        <taxon>Arachnida</taxon>
        <taxon>Acari</taxon>
        <taxon>Parasitiformes</taxon>
        <taxon>Mesostigmata</taxon>
        <taxon>Gamasina</taxon>
        <taxon>Dermanyssoidea</taxon>
        <taxon>Laelapidae</taxon>
        <taxon>Tropilaelaps</taxon>
    </lineage>
</organism>
<reference evidence="2 3" key="1">
    <citation type="journal article" date="2017" name="Gigascience">
        <title>Draft genome of the honey bee ectoparasitic mite, Tropilaelaps mercedesae, is shaped by the parasitic life history.</title>
        <authorList>
            <person name="Dong X."/>
            <person name="Armstrong S.D."/>
            <person name="Xia D."/>
            <person name="Makepeace B.L."/>
            <person name="Darby A.C."/>
            <person name="Kadowaki T."/>
        </authorList>
    </citation>
    <scope>NUCLEOTIDE SEQUENCE [LARGE SCALE GENOMIC DNA]</scope>
    <source>
        <strain evidence="2">Wuxi-XJTLU</strain>
    </source>
</reference>
<evidence type="ECO:0000313" key="3">
    <source>
        <dbReference type="Proteomes" id="UP000192247"/>
    </source>
</evidence>
<protein>
    <submittedName>
        <fullName evidence="2">Uncharacterized protein</fullName>
    </submittedName>
</protein>
<gene>
    <name evidence="2" type="ORF">BIW11_03553</name>
</gene>
<feature type="compositionally biased region" description="Polar residues" evidence="1">
    <location>
        <begin position="87"/>
        <end position="109"/>
    </location>
</feature>
<name>A0A1V9XJ66_9ACAR</name>
<feature type="compositionally biased region" description="Polar residues" evidence="1">
    <location>
        <begin position="151"/>
        <end position="161"/>
    </location>
</feature>
<dbReference type="AlphaFoldDB" id="A0A1V9XJ66"/>
<evidence type="ECO:0000313" key="2">
    <source>
        <dbReference type="EMBL" id="OQR73575.1"/>
    </source>
</evidence>